<dbReference type="EMBL" id="ASPP01005250">
    <property type="protein sequence ID" value="ETO30901.1"/>
    <property type="molecule type" value="Genomic_DNA"/>
</dbReference>
<dbReference type="AlphaFoldDB" id="X6NY69"/>
<evidence type="ECO:0000313" key="3">
    <source>
        <dbReference type="Proteomes" id="UP000023152"/>
    </source>
</evidence>
<feature type="region of interest" description="Disordered" evidence="1">
    <location>
        <begin position="125"/>
        <end position="163"/>
    </location>
</feature>
<proteinExistence type="predicted"/>
<comment type="caution">
    <text evidence="2">The sequence shown here is derived from an EMBL/GenBank/DDBJ whole genome shotgun (WGS) entry which is preliminary data.</text>
</comment>
<reference evidence="2 3" key="1">
    <citation type="journal article" date="2013" name="Curr. Biol.">
        <title>The Genome of the Foraminiferan Reticulomyxa filosa.</title>
        <authorList>
            <person name="Glockner G."/>
            <person name="Hulsmann N."/>
            <person name="Schleicher M."/>
            <person name="Noegel A.A."/>
            <person name="Eichinger L."/>
            <person name="Gallinger C."/>
            <person name="Pawlowski J."/>
            <person name="Sierra R."/>
            <person name="Euteneuer U."/>
            <person name="Pillet L."/>
            <person name="Moustafa A."/>
            <person name="Platzer M."/>
            <person name="Groth M."/>
            <person name="Szafranski K."/>
            <person name="Schliwa M."/>
        </authorList>
    </citation>
    <scope>NUCLEOTIDE SEQUENCE [LARGE SCALE GENOMIC DNA]</scope>
</reference>
<sequence>MKKKPLCNVLLRNNYFESSGWCLFADVVFDHKVKATIYNDETQLNVNRILSCHNNKDSIKLLGGMQDQKLEQGRYATEMKALLKLCTDIIDKKGEEEVKKKLEENNGNIGLAVEKMIATLLNSNSEIQDEDPKTKKIEEPIEDKINEQKTEDEKIEEKPSDKIEKKEEEIEEIGETKPGINLQGYCVNKDCLASKAKLLVWVNIGFDAITFIPDKTFYNCPNCKQSTVASVVKVLFLDSEHSICDNDTSLPTKSNHYQCYYSIKFGLTYQLQARKILQHAINLEDLITRSENAILSTEIINLMIELQKHLITVVKPLKVKDRAKLLEQIHFDYGNDCKQAFDVGRFTILCDNPTQLQSIMTVIKKAEQFNLIVSEDEDFFTRQSKTHYRFHSVKLYVPKYDVYVEMQATLKKFTTLEGYSDIENPKLSHLFYEYIRGWKPSNTSEEELKQASDVTLIKFNDIICEWIDEKEIKKIATRFKPHSEIRILKPPQLKNKTEEQINASNDISLILTKFVYDQLCKFNPIHLKGKAIYVILFEYFKKYIMGEMNPASCADVVLILKNQKNKN</sequence>
<protein>
    <submittedName>
        <fullName evidence="2">Uncharacterized protein</fullName>
    </submittedName>
</protein>
<dbReference type="OrthoDB" id="5984008at2759"/>
<organism evidence="2 3">
    <name type="scientific">Reticulomyxa filosa</name>
    <dbReference type="NCBI Taxonomy" id="46433"/>
    <lineage>
        <taxon>Eukaryota</taxon>
        <taxon>Sar</taxon>
        <taxon>Rhizaria</taxon>
        <taxon>Retaria</taxon>
        <taxon>Foraminifera</taxon>
        <taxon>Monothalamids</taxon>
        <taxon>Reticulomyxidae</taxon>
        <taxon>Reticulomyxa</taxon>
    </lineage>
</organism>
<dbReference type="Proteomes" id="UP000023152">
    <property type="component" value="Unassembled WGS sequence"/>
</dbReference>
<evidence type="ECO:0000313" key="2">
    <source>
        <dbReference type="EMBL" id="ETO30901.1"/>
    </source>
</evidence>
<gene>
    <name evidence="2" type="ORF">RFI_06221</name>
</gene>
<accession>X6NY69</accession>
<keyword evidence="3" id="KW-1185">Reference proteome</keyword>
<feature type="compositionally biased region" description="Basic and acidic residues" evidence="1">
    <location>
        <begin position="130"/>
        <end position="163"/>
    </location>
</feature>
<name>X6NY69_RETFI</name>
<evidence type="ECO:0000256" key="1">
    <source>
        <dbReference type="SAM" id="MobiDB-lite"/>
    </source>
</evidence>